<dbReference type="AlphaFoldDB" id="U5N7R9"/>
<proteinExistence type="predicted"/>
<dbReference type="Pfam" id="PF09957">
    <property type="entry name" value="VapB_antitoxin"/>
    <property type="match status" value="1"/>
</dbReference>
<keyword evidence="2" id="KW-1185">Reference proteome</keyword>
<dbReference type="InterPro" id="IPR019239">
    <property type="entry name" value="VapB_antitoxin"/>
</dbReference>
<evidence type="ECO:0000313" key="1">
    <source>
        <dbReference type="EMBL" id="AGX87422.1"/>
    </source>
</evidence>
<name>U5N7R9_9BURK</name>
<protein>
    <submittedName>
        <fullName evidence="1">Uncharacterized protein</fullName>
    </submittedName>
</protein>
<dbReference type="Proteomes" id="UP000017184">
    <property type="component" value="Chromosome"/>
</dbReference>
<dbReference type="HOGENOM" id="CLU_179376_3_0_4"/>
<evidence type="ECO:0000313" key="2">
    <source>
        <dbReference type="Proteomes" id="UP000017184"/>
    </source>
</evidence>
<accession>U5N7R9</accession>
<organism evidence="1 2">
    <name type="scientific">Candidatus Symbiobacter mobilis CR</name>
    <dbReference type="NCBI Taxonomy" id="946483"/>
    <lineage>
        <taxon>Bacteria</taxon>
        <taxon>Pseudomonadati</taxon>
        <taxon>Pseudomonadota</taxon>
        <taxon>Betaproteobacteria</taxon>
        <taxon>Burkholderiales</taxon>
        <taxon>Comamonadaceae</taxon>
    </lineage>
</organism>
<dbReference type="STRING" id="946483.Cenrod_1333"/>
<gene>
    <name evidence="1" type="ORF">Cenrod_1333</name>
</gene>
<sequence>MQWRHTMHALVIEDELIEQAIRVSGVQDERQLVETALREFIAQRRKGEAAAPVDALAAVFGQLHWEGDLDAMRRDQ</sequence>
<reference evidence="1 2" key="1">
    <citation type="journal article" date="2013" name="Genome Biol.">
        <title>Genomic analysis reveals key aspects of prokaryotic symbiosis in the phototrophic consortium "Chlorochromatium aggregatum".</title>
        <authorList>
            <person name="Liu Z."/>
            <person name="Muller J."/>
            <person name="Li T."/>
            <person name="Alvey R.M."/>
            <person name="Vogl K."/>
            <person name="Frigaard N.U."/>
            <person name="Rockwell N.C."/>
            <person name="Boyd E.S."/>
            <person name="Tomsho L.P."/>
            <person name="Schuster S.C."/>
            <person name="Henke P."/>
            <person name="Rohde M."/>
            <person name="Overmann J."/>
            <person name="Bryant D.A."/>
        </authorList>
    </citation>
    <scope>NUCLEOTIDE SEQUENCE [LARGE SCALE GENOMIC DNA]</scope>
    <source>
        <strain evidence="1">CR</strain>
    </source>
</reference>
<dbReference type="KEGG" id="cbx:Cenrod_1333"/>
<dbReference type="EMBL" id="CP004885">
    <property type="protein sequence ID" value="AGX87422.1"/>
    <property type="molecule type" value="Genomic_DNA"/>
</dbReference>
<dbReference type="OrthoDB" id="4563074at2"/>